<dbReference type="OrthoDB" id="10007757at2759"/>
<protein>
    <recommendedName>
        <fullName evidence="2">Transcobalamin-like C-terminal domain-containing protein</fullName>
    </recommendedName>
</protein>
<sequence>MADTNALVKVNVRIEGKTGTKFEDNIDTQGGDVTPGSGTTHPADGTNGNEYPFKVPTCTAALARSNVGWDGTFNANLEDFFITKIAGEAAGTNEYWQLAVNFKRATLGGGQTRIQTADSVVWALIPVQQAPANGLPLLKLKGPRSAKANVEFQVTVIDGETRQAVEGATVKDGGGQLSWKTDYQGVAKIKYPAPDTNPKTLKAEHKDKYVRSNALKVKVD</sequence>
<evidence type="ECO:0000313" key="3">
    <source>
        <dbReference type="EMBL" id="KDR74859.1"/>
    </source>
</evidence>
<dbReference type="EMBL" id="KL142382">
    <property type="protein sequence ID" value="KDR74859.1"/>
    <property type="molecule type" value="Genomic_DNA"/>
</dbReference>
<feature type="region of interest" description="Disordered" evidence="1">
    <location>
        <begin position="21"/>
        <end position="50"/>
    </location>
</feature>
<name>A0A067T4K3_GALM3</name>
<keyword evidence="4" id="KW-1185">Reference proteome</keyword>
<proteinExistence type="predicted"/>
<organism evidence="3 4">
    <name type="scientific">Galerina marginata (strain CBS 339.88)</name>
    <dbReference type="NCBI Taxonomy" id="685588"/>
    <lineage>
        <taxon>Eukaryota</taxon>
        <taxon>Fungi</taxon>
        <taxon>Dikarya</taxon>
        <taxon>Basidiomycota</taxon>
        <taxon>Agaricomycotina</taxon>
        <taxon>Agaricomycetes</taxon>
        <taxon>Agaricomycetidae</taxon>
        <taxon>Agaricales</taxon>
        <taxon>Agaricineae</taxon>
        <taxon>Strophariaceae</taxon>
        <taxon>Galerina</taxon>
    </lineage>
</organism>
<evidence type="ECO:0000256" key="1">
    <source>
        <dbReference type="SAM" id="MobiDB-lite"/>
    </source>
</evidence>
<dbReference type="Gene3D" id="2.170.130.30">
    <property type="match status" value="1"/>
</dbReference>
<accession>A0A067T4K3</accession>
<dbReference type="AlphaFoldDB" id="A0A067T4K3"/>
<dbReference type="Pfam" id="PF14478">
    <property type="entry name" value="DUF4430"/>
    <property type="match status" value="1"/>
</dbReference>
<gene>
    <name evidence="3" type="ORF">GALMADRAFT_280195</name>
</gene>
<dbReference type="HOGENOM" id="CLU_100316_0_0_1"/>
<dbReference type="InterPro" id="IPR027954">
    <property type="entry name" value="Transcobalamin-like_C"/>
</dbReference>
<feature type="domain" description="Transcobalamin-like C-terminal" evidence="2">
    <location>
        <begin position="76"/>
        <end position="124"/>
    </location>
</feature>
<dbReference type="Proteomes" id="UP000027222">
    <property type="component" value="Unassembled WGS sequence"/>
</dbReference>
<reference evidence="4" key="1">
    <citation type="journal article" date="2014" name="Proc. Natl. Acad. Sci. U.S.A.">
        <title>Extensive sampling of basidiomycete genomes demonstrates inadequacy of the white-rot/brown-rot paradigm for wood decay fungi.</title>
        <authorList>
            <person name="Riley R."/>
            <person name="Salamov A.A."/>
            <person name="Brown D.W."/>
            <person name="Nagy L.G."/>
            <person name="Floudas D."/>
            <person name="Held B.W."/>
            <person name="Levasseur A."/>
            <person name="Lombard V."/>
            <person name="Morin E."/>
            <person name="Otillar R."/>
            <person name="Lindquist E.A."/>
            <person name="Sun H."/>
            <person name="LaButti K.M."/>
            <person name="Schmutz J."/>
            <person name="Jabbour D."/>
            <person name="Luo H."/>
            <person name="Baker S.E."/>
            <person name="Pisabarro A.G."/>
            <person name="Walton J.D."/>
            <person name="Blanchette R.A."/>
            <person name="Henrissat B."/>
            <person name="Martin F."/>
            <person name="Cullen D."/>
            <person name="Hibbett D.S."/>
            <person name="Grigoriev I.V."/>
        </authorList>
    </citation>
    <scope>NUCLEOTIDE SEQUENCE [LARGE SCALE GENOMIC DNA]</scope>
    <source>
        <strain evidence="4">CBS 339.88</strain>
    </source>
</reference>
<evidence type="ECO:0000313" key="4">
    <source>
        <dbReference type="Proteomes" id="UP000027222"/>
    </source>
</evidence>
<evidence type="ECO:0000259" key="2">
    <source>
        <dbReference type="Pfam" id="PF14478"/>
    </source>
</evidence>